<keyword evidence="3" id="KW-1185">Reference proteome</keyword>
<evidence type="ECO:0000313" key="3">
    <source>
        <dbReference type="Proteomes" id="UP001214576"/>
    </source>
</evidence>
<keyword evidence="1" id="KW-1133">Transmembrane helix</keyword>
<comment type="caution">
    <text evidence="2">The sequence shown here is derived from an EMBL/GenBank/DDBJ whole genome shotgun (WGS) entry which is preliminary data.</text>
</comment>
<feature type="transmembrane region" description="Helical" evidence="1">
    <location>
        <begin position="88"/>
        <end position="106"/>
    </location>
</feature>
<reference evidence="2" key="1">
    <citation type="submission" date="2022-03" db="EMBL/GenBank/DDBJ databases">
        <title>Genomic analyses of argali, domestic sheep and their hybrids provide insights into chromosomal evolution, heterosis and genetic basis of agronomic traits.</title>
        <authorList>
            <person name="Li M."/>
        </authorList>
    </citation>
    <scope>NUCLEOTIDE SEQUENCE</scope>
    <source>
        <strain evidence="2">CAU-MHL-2022a</strain>
        <tissue evidence="2">Skin</tissue>
    </source>
</reference>
<dbReference type="InterPro" id="IPR028063">
    <property type="entry name" value="SCRG1"/>
</dbReference>
<dbReference type="GO" id="GO:0005794">
    <property type="term" value="C:Golgi apparatus"/>
    <property type="evidence" value="ECO:0007669"/>
    <property type="project" value="TreeGrafter"/>
</dbReference>
<dbReference type="EMBL" id="JAKZEL010000007">
    <property type="protein sequence ID" value="KAI4541962.1"/>
    <property type="molecule type" value="Genomic_DNA"/>
</dbReference>
<dbReference type="GO" id="GO:0044306">
    <property type="term" value="C:neuron projection terminus"/>
    <property type="evidence" value="ECO:0007669"/>
    <property type="project" value="TreeGrafter"/>
</dbReference>
<gene>
    <name evidence="2" type="ORF">MG293_007341</name>
</gene>
<evidence type="ECO:0000256" key="1">
    <source>
        <dbReference type="SAM" id="Phobius"/>
    </source>
</evidence>
<name>A0AAD4YC71_OVIAM</name>
<keyword evidence="1" id="KW-0812">Transmembrane</keyword>
<dbReference type="PANTHER" id="PTHR17463">
    <property type="entry name" value="SCRAPIE-RESPONSIVE PROTEIN 1 SCRG1"/>
    <property type="match status" value="1"/>
</dbReference>
<dbReference type="AlphaFoldDB" id="A0AAD4YC71"/>
<keyword evidence="1" id="KW-0472">Membrane</keyword>
<accession>A0AAD4YC71</accession>
<evidence type="ECO:0000313" key="2">
    <source>
        <dbReference type="EMBL" id="KAI4541962.1"/>
    </source>
</evidence>
<proteinExistence type="predicted"/>
<dbReference type="Pfam" id="PF15224">
    <property type="entry name" value="SCRG1"/>
    <property type="match status" value="1"/>
</dbReference>
<dbReference type="Proteomes" id="UP001214576">
    <property type="component" value="Unassembled WGS sequence"/>
</dbReference>
<organism evidence="2 3">
    <name type="scientific">Ovis ammon polii</name>
    <dbReference type="NCBI Taxonomy" id="230172"/>
    <lineage>
        <taxon>Eukaryota</taxon>
        <taxon>Metazoa</taxon>
        <taxon>Chordata</taxon>
        <taxon>Craniata</taxon>
        <taxon>Vertebrata</taxon>
        <taxon>Euteleostomi</taxon>
        <taxon>Mammalia</taxon>
        <taxon>Eutheria</taxon>
        <taxon>Laurasiatheria</taxon>
        <taxon>Artiodactyla</taxon>
        <taxon>Ruminantia</taxon>
        <taxon>Pecora</taxon>
        <taxon>Bovidae</taxon>
        <taxon>Caprinae</taxon>
        <taxon>Ovis</taxon>
    </lineage>
</organism>
<evidence type="ECO:0008006" key="4">
    <source>
        <dbReference type="Google" id="ProtNLM"/>
    </source>
</evidence>
<protein>
    <recommendedName>
        <fullName evidence="4">Scrapie-responsive protein 1</fullName>
    </recommendedName>
</protein>
<sequence>MRTLEQLGCARWLSGDGAGDNAPSCCLGPVPADRRPTVGIEARRVQRCRPGRQCRETTRLRHSWLPKETCYLQLPPSGRFKPRAKMKFTVLAVAVGLTLLLGVQTMPANRLSCYRKILKDRNCHSLPEGVADLTKIDVNVQDHFWDGKGCEMICYCNFSELLCCPKDVFFGPRISFVIPCNNN</sequence>
<dbReference type="PANTHER" id="PTHR17463:SF0">
    <property type="entry name" value="SCRAPIE-RESPONSIVE PROTEIN 1"/>
    <property type="match status" value="1"/>
</dbReference>